<accession>A0AAD5KCM4</accession>
<evidence type="ECO:0000256" key="1">
    <source>
        <dbReference type="SAM" id="MobiDB-lite"/>
    </source>
</evidence>
<dbReference type="EMBL" id="JAIXMP010000001">
    <property type="protein sequence ID" value="KAI9278511.1"/>
    <property type="molecule type" value="Genomic_DNA"/>
</dbReference>
<gene>
    <name evidence="3" type="ORF">BDA99DRAFT_531260</name>
</gene>
<feature type="compositionally biased region" description="Low complexity" evidence="1">
    <location>
        <begin position="140"/>
        <end position="153"/>
    </location>
</feature>
<feature type="compositionally biased region" description="Polar residues" evidence="1">
    <location>
        <begin position="207"/>
        <end position="232"/>
    </location>
</feature>
<evidence type="ECO:0000313" key="4">
    <source>
        <dbReference type="Proteomes" id="UP001209540"/>
    </source>
</evidence>
<feature type="compositionally biased region" description="Basic and acidic residues" evidence="1">
    <location>
        <begin position="126"/>
        <end position="139"/>
    </location>
</feature>
<comment type="caution">
    <text evidence="3">The sequence shown here is derived from an EMBL/GenBank/DDBJ whole genome shotgun (WGS) entry which is preliminary data.</text>
</comment>
<feature type="compositionally biased region" description="Polar residues" evidence="1">
    <location>
        <begin position="263"/>
        <end position="275"/>
    </location>
</feature>
<dbReference type="Proteomes" id="UP001209540">
    <property type="component" value="Unassembled WGS sequence"/>
</dbReference>
<evidence type="ECO:0000259" key="2">
    <source>
        <dbReference type="PROSITE" id="PS50090"/>
    </source>
</evidence>
<dbReference type="Pfam" id="PF13921">
    <property type="entry name" value="Myb_DNA-bind_6"/>
    <property type="match status" value="1"/>
</dbReference>
<keyword evidence="4" id="KW-1185">Reference proteome</keyword>
<organism evidence="3 4">
    <name type="scientific">Phascolomyces articulosus</name>
    <dbReference type="NCBI Taxonomy" id="60185"/>
    <lineage>
        <taxon>Eukaryota</taxon>
        <taxon>Fungi</taxon>
        <taxon>Fungi incertae sedis</taxon>
        <taxon>Mucoromycota</taxon>
        <taxon>Mucoromycotina</taxon>
        <taxon>Mucoromycetes</taxon>
        <taxon>Mucorales</taxon>
        <taxon>Lichtheimiaceae</taxon>
        <taxon>Phascolomyces</taxon>
    </lineage>
</organism>
<feature type="domain" description="Myb-like" evidence="2">
    <location>
        <begin position="280"/>
        <end position="320"/>
    </location>
</feature>
<proteinExistence type="predicted"/>
<feature type="compositionally biased region" description="Low complexity" evidence="1">
    <location>
        <begin position="239"/>
        <end position="252"/>
    </location>
</feature>
<reference evidence="3" key="2">
    <citation type="submission" date="2023-02" db="EMBL/GenBank/DDBJ databases">
        <authorList>
            <consortium name="DOE Joint Genome Institute"/>
            <person name="Mondo S.J."/>
            <person name="Chang Y."/>
            <person name="Wang Y."/>
            <person name="Ahrendt S."/>
            <person name="Andreopoulos W."/>
            <person name="Barry K."/>
            <person name="Beard J."/>
            <person name="Benny G.L."/>
            <person name="Blankenship S."/>
            <person name="Bonito G."/>
            <person name="Cuomo C."/>
            <person name="Desiro A."/>
            <person name="Gervers K.A."/>
            <person name="Hundley H."/>
            <person name="Kuo A."/>
            <person name="LaButti K."/>
            <person name="Lang B.F."/>
            <person name="Lipzen A."/>
            <person name="O'Donnell K."/>
            <person name="Pangilinan J."/>
            <person name="Reynolds N."/>
            <person name="Sandor L."/>
            <person name="Smith M.W."/>
            <person name="Tsang A."/>
            <person name="Grigoriev I.V."/>
            <person name="Stajich J.E."/>
            <person name="Spatafora J.W."/>
        </authorList>
    </citation>
    <scope>NUCLEOTIDE SEQUENCE</scope>
    <source>
        <strain evidence="3">RSA 2281</strain>
    </source>
</reference>
<feature type="compositionally biased region" description="Basic and acidic residues" evidence="1">
    <location>
        <begin position="253"/>
        <end position="262"/>
    </location>
</feature>
<name>A0AAD5KCM4_9FUNG</name>
<reference evidence="3" key="1">
    <citation type="journal article" date="2022" name="IScience">
        <title>Evolution of zygomycete secretomes and the origins of terrestrial fungal ecologies.</title>
        <authorList>
            <person name="Chang Y."/>
            <person name="Wang Y."/>
            <person name="Mondo S."/>
            <person name="Ahrendt S."/>
            <person name="Andreopoulos W."/>
            <person name="Barry K."/>
            <person name="Beard J."/>
            <person name="Benny G.L."/>
            <person name="Blankenship S."/>
            <person name="Bonito G."/>
            <person name="Cuomo C."/>
            <person name="Desiro A."/>
            <person name="Gervers K.A."/>
            <person name="Hundley H."/>
            <person name="Kuo A."/>
            <person name="LaButti K."/>
            <person name="Lang B.F."/>
            <person name="Lipzen A."/>
            <person name="O'Donnell K."/>
            <person name="Pangilinan J."/>
            <person name="Reynolds N."/>
            <person name="Sandor L."/>
            <person name="Smith M.E."/>
            <person name="Tsang A."/>
            <person name="Grigoriev I.V."/>
            <person name="Stajich J.E."/>
            <person name="Spatafora J.W."/>
        </authorList>
    </citation>
    <scope>NUCLEOTIDE SEQUENCE</scope>
    <source>
        <strain evidence="3">RSA 2281</strain>
    </source>
</reference>
<protein>
    <recommendedName>
        <fullName evidence="2">Myb-like domain-containing protein</fullName>
    </recommendedName>
</protein>
<dbReference type="InterPro" id="IPR001005">
    <property type="entry name" value="SANT/Myb"/>
</dbReference>
<dbReference type="PROSITE" id="PS50090">
    <property type="entry name" value="MYB_LIKE"/>
    <property type="match status" value="1"/>
</dbReference>
<sequence>MWTEKDRNIVLAAKRNNPKWNWERIAKLCVDDDHSSSSCRQLFQRNETDPAKRSTPLRVWDRRQVTKMRLQNPPVPWEEAAEAVGFSKRDCKNFIAYHMTEKEEARGIMEGRSEQRRIELLEHREQMKKQQNKTRDEKQQQQSKSSVGSTTTTRRQRAEKQKLVNISYDNSEDDNKHTSDDASSTEEEETTTKMIVKKKYINDRVKSFSTQSGTKSPPSTNENKTQQVTINRSPRHRSVTSNSKTSSSASDNDNNREIENTRKTPTTAPEQKTTRTYKYWDKQDEDKLIRYYNRNLSWETIADKLDRTSAACRSKFYRITAPMNKK</sequence>
<dbReference type="AlphaFoldDB" id="A0AAD5KCM4"/>
<evidence type="ECO:0000313" key="3">
    <source>
        <dbReference type="EMBL" id="KAI9278511.1"/>
    </source>
</evidence>
<feature type="region of interest" description="Disordered" evidence="1">
    <location>
        <begin position="126"/>
        <end position="275"/>
    </location>
</feature>